<feature type="compositionally biased region" description="Basic and acidic residues" evidence="1">
    <location>
        <begin position="689"/>
        <end position="698"/>
    </location>
</feature>
<dbReference type="VEuPathDB" id="CryptoDB:Cvel_26022"/>
<dbReference type="InterPro" id="IPR020796">
    <property type="entry name" value="ORC5"/>
</dbReference>
<feature type="compositionally biased region" description="Polar residues" evidence="1">
    <location>
        <begin position="637"/>
        <end position="647"/>
    </location>
</feature>
<feature type="compositionally biased region" description="Low complexity" evidence="1">
    <location>
        <begin position="559"/>
        <end position="575"/>
    </location>
</feature>
<protein>
    <submittedName>
        <fullName evidence="2">Uncharacterized protein</fullName>
    </submittedName>
</protein>
<evidence type="ECO:0000256" key="1">
    <source>
        <dbReference type="SAM" id="MobiDB-lite"/>
    </source>
</evidence>
<feature type="region of interest" description="Disordered" evidence="1">
    <location>
        <begin position="475"/>
        <end position="718"/>
    </location>
</feature>
<feature type="compositionally biased region" description="Low complexity" evidence="1">
    <location>
        <begin position="1029"/>
        <end position="1051"/>
    </location>
</feature>
<organism evidence="2">
    <name type="scientific">Chromera velia CCMP2878</name>
    <dbReference type="NCBI Taxonomy" id="1169474"/>
    <lineage>
        <taxon>Eukaryota</taxon>
        <taxon>Sar</taxon>
        <taxon>Alveolata</taxon>
        <taxon>Colpodellida</taxon>
        <taxon>Chromeraceae</taxon>
        <taxon>Chromera</taxon>
    </lineage>
</organism>
<feature type="compositionally biased region" description="Basic and acidic residues" evidence="1">
    <location>
        <begin position="769"/>
        <end position="791"/>
    </location>
</feature>
<accession>A0A0G4HBT9</accession>
<dbReference type="GO" id="GO:0005664">
    <property type="term" value="C:nuclear origin of replication recognition complex"/>
    <property type="evidence" value="ECO:0007669"/>
    <property type="project" value="TreeGrafter"/>
</dbReference>
<feature type="compositionally biased region" description="Basic and acidic residues" evidence="1">
    <location>
        <begin position="494"/>
        <end position="531"/>
    </location>
</feature>
<sequence length="1231" mass="130982">MSGPVASLAANFLQAVSGVFEREEEKEGRETAVDETGREEIERPFSLLTGIFSPEDPRRRSLNEFLNKYWTGKSTGGHAGMRGEQIIDLISAVGDGRAPLPVIRAVGLSGFLKTSLVKEFVQGVLGAPCAFVDISAFALPLALPPSHPYGLGGGVSGLLSKSERARLVDEICRQLTESGGGRATTNKGRGRGRDGTQRGLSLTSRWSVKSLKRGDGDAKGAGERRRSGRLSAPPNDDSRSPPPTTPGKAKGSVGETPEAARPSLVEVSSSAAAPGTQRGRPGRPPKGREREASEWAAPPPPLSCSGAEGAERALGSLGEAVTRLQQVLKRVEAGGRTRRGLMVPSLGEKEGNRGDKEAGTENERKCAPFIILDNFHLLFQLWPEFLPALTRLREQCRPHGGTRVSLVLAGSPDVSCLGESRGLEGADGFELFVGGGGEAGRPDGPAPFDIFFDAFSQDETSSFLSKGEEGFSSLGLPSLLSRPSLPPLRRPCKKKEVEKEVGGREVSEKKEKEEFRERGRGKTEGEGKTSEKTSLQKTGEGLERARKKSTQRNDKPSQSASSSSSSSSSSSASASCVVKREKGVTESRRREPQESPHLRDMEAAAVKLGKTPSTANVRHSDRLLKNAAQQAADRNPEGTTRAPTETGPSPCPSSPVPMSDVSEEDEPERGMEEVKTGGRKSRTGCQEDDLMKDVEKHTAPVSLNPSGPGSPSKDLLGSFCRGASSSTTVRGYAEIARDTFRAALASRASGISSSSSSSSSAAAAAPAGRRGDREEDRDGDEREGAEGRSDVSQEELQFFHHQGALWGACVERVISCLHEQTAGNFHEICLAVRSVWPLFLKTVAVREERIPVDAFVEEGGGSEEKRLRKLEREEFLMNLKRKLDNALKEYQKTLLCHQAPRDRLMAVQQVCPERGGAKASLAASSRLSSQERSLVVSSSRGVGGGGGEEVMGLPRESRLLLVAAFLAGAGVQPQGHREKRERGQRKGQTQGRGRGRPSGVASQSQRGGLAAAGRASEQRPSKKARKESSAAAASASAGPSASLTLSGLLGVPEGGTGGDDEELRRRRKATRRGGETRRQKEGIAVWETKCRGGQRPFELSHLLRILKDLKESLEVSEWDWREGGEGREEGKGGERKGGRNLPPSRLTALSVLVRSGLLLVCGSGDRSEGGWGRASAVAGVGGRLRGGAGGASAGGSGLLEGKGRLYCRAPFDTVALVASSFKRRLEDLLAL</sequence>
<feature type="region of interest" description="Disordered" evidence="1">
    <location>
        <begin position="178"/>
        <end position="308"/>
    </location>
</feature>
<feature type="region of interest" description="Disordered" evidence="1">
    <location>
        <begin position="1123"/>
        <end position="1142"/>
    </location>
</feature>
<feature type="region of interest" description="Disordered" evidence="1">
    <location>
        <begin position="970"/>
        <end position="1080"/>
    </location>
</feature>
<feature type="compositionally biased region" description="Basic and acidic residues" evidence="1">
    <location>
        <begin position="212"/>
        <end position="225"/>
    </location>
</feature>
<feature type="compositionally biased region" description="Low complexity" evidence="1">
    <location>
        <begin position="749"/>
        <end position="768"/>
    </location>
</feature>
<dbReference type="GO" id="GO:0003688">
    <property type="term" value="F:DNA replication origin binding"/>
    <property type="evidence" value="ECO:0007669"/>
    <property type="project" value="TreeGrafter"/>
</dbReference>
<proteinExistence type="predicted"/>
<feature type="compositionally biased region" description="Basic and acidic residues" evidence="1">
    <location>
        <begin position="578"/>
        <end position="602"/>
    </location>
</feature>
<dbReference type="GO" id="GO:0006270">
    <property type="term" value="P:DNA replication initiation"/>
    <property type="evidence" value="ECO:0007669"/>
    <property type="project" value="TreeGrafter"/>
</dbReference>
<dbReference type="AlphaFoldDB" id="A0A0G4HBT9"/>
<reference evidence="2" key="1">
    <citation type="submission" date="2014-11" db="EMBL/GenBank/DDBJ databases">
        <authorList>
            <person name="Otto D Thomas"/>
            <person name="Naeem Raeece"/>
        </authorList>
    </citation>
    <scope>NUCLEOTIDE SEQUENCE</scope>
</reference>
<feature type="region of interest" description="Disordered" evidence="1">
    <location>
        <begin position="749"/>
        <end position="792"/>
    </location>
</feature>
<dbReference type="PANTHER" id="PTHR12705">
    <property type="entry name" value="ORIGIN RECOGNITION COMPLEX SUBUNIT 5"/>
    <property type="match status" value="1"/>
</dbReference>
<dbReference type="PANTHER" id="PTHR12705:SF0">
    <property type="entry name" value="ORIGIN RECOGNITION COMPLEX SUBUNIT 5"/>
    <property type="match status" value="1"/>
</dbReference>
<gene>
    <name evidence="2" type="ORF">Cvel_26022</name>
</gene>
<evidence type="ECO:0000313" key="2">
    <source>
        <dbReference type="EMBL" id="CEM41451.1"/>
    </source>
</evidence>
<dbReference type="EMBL" id="CDMZ01002236">
    <property type="protein sequence ID" value="CEM41451.1"/>
    <property type="molecule type" value="Genomic_DNA"/>
</dbReference>
<feature type="compositionally biased region" description="Basic and acidic residues" evidence="1">
    <location>
        <begin position="1123"/>
        <end position="1137"/>
    </location>
</feature>
<name>A0A0G4HBT9_9ALVE</name>